<name>A0A433Q5X0_9FUNG</name>
<gene>
    <name evidence="2" type="ORF">BC938DRAFT_472534</name>
</gene>
<reference evidence="2 3" key="1">
    <citation type="journal article" date="2018" name="New Phytol.">
        <title>Phylogenomics of Endogonaceae and evolution of mycorrhizas within Mucoromycota.</title>
        <authorList>
            <person name="Chang Y."/>
            <person name="Desiro A."/>
            <person name="Na H."/>
            <person name="Sandor L."/>
            <person name="Lipzen A."/>
            <person name="Clum A."/>
            <person name="Barry K."/>
            <person name="Grigoriev I.V."/>
            <person name="Martin F.M."/>
            <person name="Stajich J.E."/>
            <person name="Smith M.E."/>
            <person name="Bonito G."/>
            <person name="Spatafora J.W."/>
        </authorList>
    </citation>
    <scope>NUCLEOTIDE SEQUENCE [LARGE SCALE GENOMIC DNA]</scope>
    <source>
        <strain evidence="2 3">AD002</strain>
    </source>
</reference>
<protein>
    <submittedName>
        <fullName evidence="2">Uncharacterized protein</fullName>
    </submittedName>
</protein>
<feature type="compositionally biased region" description="Basic and acidic residues" evidence="1">
    <location>
        <begin position="85"/>
        <end position="96"/>
    </location>
</feature>
<keyword evidence="3" id="KW-1185">Reference proteome</keyword>
<feature type="compositionally biased region" description="Basic residues" evidence="1">
    <location>
        <begin position="118"/>
        <end position="128"/>
    </location>
</feature>
<evidence type="ECO:0000313" key="2">
    <source>
        <dbReference type="EMBL" id="RUS25168.1"/>
    </source>
</evidence>
<accession>A0A433Q5X0</accession>
<organism evidence="2 3">
    <name type="scientific">Jimgerdemannia flammicorona</name>
    <dbReference type="NCBI Taxonomy" id="994334"/>
    <lineage>
        <taxon>Eukaryota</taxon>
        <taxon>Fungi</taxon>
        <taxon>Fungi incertae sedis</taxon>
        <taxon>Mucoromycota</taxon>
        <taxon>Mucoromycotina</taxon>
        <taxon>Endogonomycetes</taxon>
        <taxon>Endogonales</taxon>
        <taxon>Endogonaceae</taxon>
        <taxon>Jimgerdemannia</taxon>
    </lineage>
</organism>
<proteinExistence type="predicted"/>
<sequence>MSIFFSHLLYLRACRRKKNNPHDNNTASSGGKHPTKKPSAVTSASSTSSPAAGRALPPNPGSLSPSGDSSVAPPPSASRPRTRGRRLELIFDDVTHNDMSSDQPPPSRPKTYIPARTYSKKGGRSSKR</sequence>
<evidence type="ECO:0000256" key="1">
    <source>
        <dbReference type="SAM" id="MobiDB-lite"/>
    </source>
</evidence>
<feature type="region of interest" description="Disordered" evidence="1">
    <location>
        <begin position="16"/>
        <end position="128"/>
    </location>
</feature>
<comment type="caution">
    <text evidence="2">The sequence shown here is derived from an EMBL/GenBank/DDBJ whole genome shotgun (WGS) entry which is preliminary data.</text>
</comment>
<dbReference type="Proteomes" id="UP000274822">
    <property type="component" value="Unassembled WGS sequence"/>
</dbReference>
<dbReference type="EMBL" id="RBNJ01013738">
    <property type="protein sequence ID" value="RUS25168.1"/>
    <property type="molecule type" value="Genomic_DNA"/>
</dbReference>
<evidence type="ECO:0000313" key="3">
    <source>
        <dbReference type="Proteomes" id="UP000274822"/>
    </source>
</evidence>
<feature type="compositionally biased region" description="Low complexity" evidence="1">
    <location>
        <begin position="38"/>
        <end position="71"/>
    </location>
</feature>
<dbReference type="AlphaFoldDB" id="A0A433Q5X0"/>